<dbReference type="PIRSF" id="PIRSF000196">
    <property type="entry name" value="Pro_dehydrog"/>
    <property type="match status" value="1"/>
</dbReference>
<dbReference type="Gene3D" id="3.20.20.220">
    <property type="match status" value="1"/>
</dbReference>
<keyword evidence="6" id="KW-0560">Oxidoreductase</keyword>
<feature type="binding site" evidence="10">
    <location>
        <begin position="226"/>
        <end position="227"/>
    </location>
    <ligand>
        <name>FAD</name>
        <dbReference type="ChEBI" id="CHEBI:57692"/>
    </ligand>
</feature>
<evidence type="ECO:0000256" key="1">
    <source>
        <dbReference type="ARBA" id="ARBA00004739"/>
    </source>
</evidence>
<comment type="catalytic activity">
    <reaction evidence="8">
        <text>L-proline + a quinone = (S)-1-pyrroline-5-carboxylate + a quinol + H(+)</text>
        <dbReference type="Rhea" id="RHEA:23784"/>
        <dbReference type="ChEBI" id="CHEBI:15378"/>
        <dbReference type="ChEBI" id="CHEBI:17388"/>
        <dbReference type="ChEBI" id="CHEBI:24646"/>
        <dbReference type="ChEBI" id="CHEBI:60039"/>
        <dbReference type="ChEBI" id="CHEBI:132124"/>
        <dbReference type="EC" id="1.5.5.2"/>
    </reaction>
</comment>
<evidence type="ECO:0000313" key="12">
    <source>
        <dbReference type="EMBL" id="OYD07050.1"/>
    </source>
</evidence>
<dbReference type="InterPro" id="IPR015659">
    <property type="entry name" value="Proline_oxidase"/>
</dbReference>
<dbReference type="GO" id="GO:0004657">
    <property type="term" value="F:proline dehydrogenase activity"/>
    <property type="evidence" value="ECO:0007669"/>
    <property type="project" value="UniProtKB-EC"/>
</dbReference>
<dbReference type="GO" id="GO:0010133">
    <property type="term" value="P:L-proline catabolic process to L-glutamate"/>
    <property type="evidence" value="ECO:0007669"/>
    <property type="project" value="UniProtKB-UniPathway"/>
</dbReference>
<feature type="binding site" evidence="10">
    <location>
        <position position="163"/>
    </location>
    <ligand>
        <name>FAD</name>
        <dbReference type="ChEBI" id="CHEBI:57692"/>
    </ligand>
</feature>
<evidence type="ECO:0000313" key="13">
    <source>
        <dbReference type="Proteomes" id="UP000215459"/>
    </source>
</evidence>
<keyword evidence="4 10" id="KW-0547">Nucleotide-binding</keyword>
<sequence length="307" mass="34967">MMSLLRKAILTVSANPLITRFVSKYGMKLGASRFVAGENMTDTIQTAKEINQDSRVLTLDLLGESVYTKEKARSATQSAVESFDVIAEEGVNSNISVKLTQLGLDIDYDFCLENMDRVTAKAKETGNFVRIDMEDSPRVEKTIDLFTTLLGKYGKEHIGLVIQSYLYRSEEDVKRLGELGANLRIVKGAYKEPKEVAFPEKRDVDKAYRKLVEIHLKNGCYTAVATHDEAIIDWTKSFVKKNGIPDNLYEFQMLYGIRTALQKELAAEGYKVRVYTPYGKDWYPYFTRRIAERPANALFVLKSFFQR</sequence>
<dbReference type="OrthoDB" id="9773461at2"/>
<evidence type="ECO:0000256" key="4">
    <source>
        <dbReference type="ARBA" id="ARBA00022741"/>
    </source>
</evidence>
<gene>
    <name evidence="12" type="ORF">CHM34_13445</name>
</gene>
<name>A0A235B417_9BACL</name>
<feature type="binding site" evidence="9">
    <location>
        <position position="289"/>
    </location>
    <ligand>
        <name>substrate</name>
    </ligand>
</feature>
<dbReference type="InterPro" id="IPR029041">
    <property type="entry name" value="FAD-linked_oxidoreductase-like"/>
</dbReference>
<evidence type="ECO:0000256" key="8">
    <source>
        <dbReference type="ARBA" id="ARBA00048779"/>
    </source>
</evidence>
<dbReference type="EMBL" id="NOWF01000008">
    <property type="protein sequence ID" value="OYD07050.1"/>
    <property type="molecule type" value="Genomic_DNA"/>
</dbReference>
<evidence type="ECO:0000259" key="11">
    <source>
        <dbReference type="Pfam" id="PF01619"/>
    </source>
</evidence>
<dbReference type="InterPro" id="IPR008219">
    <property type="entry name" value="PRODH_bac_arc"/>
</dbReference>
<feature type="domain" description="Proline dehydrogenase" evidence="11">
    <location>
        <begin position="44"/>
        <end position="300"/>
    </location>
</feature>
<evidence type="ECO:0000256" key="3">
    <source>
        <dbReference type="ARBA" id="ARBA00022630"/>
    </source>
</evidence>
<dbReference type="PANTHER" id="PTHR13914">
    <property type="entry name" value="PROLINE OXIDASE"/>
    <property type="match status" value="1"/>
</dbReference>
<keyword evidence="7" id="KW-0642">Proline metabolism</keyword>
<feature type="binding site" evidence="10">
    <location>
        <position position="201"/>
    </location>
    <ligand>
        <name>FAD</name>
        <dbReference type="ChEBI" id="CHEBI:57692"/>
    </ligand>
</feature>
<evidence type="ECO:0000256" key="9">
    <source>
        <dbReference type="PIRSR" id="PIRSR000196-1"/>
    </source>
</evidence>
<evidence type="ECO:0000256" key="6">
    <source>
        <dbReference type="ARBA" id="ARBA00023002"/>
    </source>
</evidence>
<accession>A0A235B417</accession>
<dbReference type="AlphaFoldDB" id="A0A235B417"/>
<feature type="binding site" evidence="10">
    <location>
        <position position="133"/>
    </location>
    <ligand>
        <name>FAD</name>
        <dbReference type="ChEBI" id="CHEBI:57692"/>
    </ligand>
</feature>
<dbReference type="SUPFAM" id="SSF51730">
    <property type="entry name" value="FAD-linked oxidoreductase"/>
    <property type="match status" value="1"/>
</dbReference>
<comment type="caution">
    <text evidence="12">The sequence shown here is derived from an EMBL/GenBank/DDBJ whole genome shotgun (WGS) entry which is preliminary data.</text>
</comment>
<dbReference type="Pfam" id="PF01619">
    <property type="entry name" value="Pro_dh"/>
    <property type="match status" value="1"/>
</dbReference>
<evidence type="ECO:0000256" key="5">
    <source>
        <dbReference type="ARBA" id="ARBA00022827"/>
    </source>
</evidence>
<evidence type="ECO:0000256" key="7">
    <source>
        <dbReference type="ARBA" id="ARBA00023062"/>
    </source>
</evidence>
<feature type="binding site" evidence="10">
    <location>
        <begin position="187"/>
        <end position="189"/>
    </location>
    <ligand>
        <name>FAD</name>
        <dbReference type="ChEBI" id="CHEBI:57692"/>
    </ligand>
</feature>
<dbReference type="EC" id="1.5.5.2" evidence="2"/>
<comment type="pathway">
    <text evidence="1">Amino-acid degradation; L-proline degradation into L-glutamate; L-glutamate from L-proline: step 1/2.</text>
</comment>
<evidence type="ECO:0000256" key="10">
    <source>
        <dbReference type="PIRSR" id="PIRSR000196-2"/>
    </source>
</evidence>
<protein>
    <recommendedName>
        <fullName evidence="2">proline dehydrogenase</fullName>
        <ecNumber evidence="2">1.5.5.2</ecNumber>
    </recommendedName>
</protein>
<dbReference type="PANTHER" id="PTHR13914:SF0">
    <property type="entry name" value="PROLINE DEHYDROGENASE 1, MITOCHONDRIAL"/>
    <property type="match status" value="1"/>
</dbReference>
<feature type="binding site" evidence="9">
    <location>
        <position position="98"/>
    </location>
    <ligand>
        <name>substrate</name>
    </ligand>
</feature>
<organism evidence="12 13">
    <name type="scientific">Paludifilum halophilum</name>
    <dbReference type="NCBI Taxonomy" id="1642702"/>
    <lineage>
        <taxon>Bacteria</taxon>
        <taxon>Bacillati</taxon>
        <taxon>Bacillota</taxon>
        <taxon>Bacilli</taxon>
        <taxon>Bacillales</taxon>
        <taxon>Thermoactinomycetaceae</taxon>
        <taxon>Paludifilum</taxon>
    </lineage>
</organism>
<keyword evidence="5 10" id="KW-0274">FAD</keyword>
<evidence type="ECO:0000256" key="2">
    <source>
        <dbReference type="ARBA" id="ARBA00012695"/>
    </source>
</evidence>
<comment type="cofactor">
    <cofactor evidence="10">
        <name>FAD</name>
        <dbReference type="ChEBI" id="CHEBI:57692"/>
    </cofactor>
    <text evidence="10">Binds 1 FAD per subunit.</text>
</comment>
<proteinExistence type="predicted"/>
<dbReference type="InterPro" id="IPR002872">
    <property type="entry name" value="Proline_DH_dom"/>
</dbReference>
<reference evidence="12 13" key="1">
    <citation type="submission" date="2017-07" db="EMBL/GenBank/DDBJ databases">
        <title>The genome sequence of Paludifilum halophilum highlights mechanisms for microbial adaptation to high salt environemnts.</title>
        <authorList>
            <person name="Belbahri L."/>
        </authorList>
    </citation>
    <scope>NUCLEOTIDE SEQUENCE [LARGE SCALE GENOMIC DNA]</scope>
    <source>
        <strain evidence="12 13">DSM 102817</strain>
    </source>
</reference>
<feature type="binding site" evidence="9">
    <location>
        <position position="288"/>
    </location>
    <ligand>
        <name>substrate</name>
    </ligand>
</feature>
<keyword evidence="13" id="KW-1185">Reference proteome</keyword>
<dbReference type="Proteomes" id="UP000215459">
    <property type="component" value="Unassembled WGS sequence"/>
</dbReference>
<dbReference type="UniPathway" id="UPA00261">
    <property type="reaction ID" value="UER00373"/>
</dbReference>
<keyword evidence="3" id="KW-0285">Flavoprotein</keyword>
<dbReference type="GO" id="GO:0000166">
    <property type="term" value="F:nucleotide binding"/>
    <property type="evidence" value="ECO:0007669"/>
    <property type="project" value="UniProtKB-KW"/>
</dbReference>